<reference evidence="1" key="2">
    <citation type="submission" date="2015-02" db="UniProtKB">
        <authorList>
            <consortium name="EnsemblMetazoa"/>
        </authorList>
    </citation>
    <scope>IDENTIFICATION</scope>
</reference>
<reference evidence="2" key="1">
    <citation type="submission" date="2011-05" db="EMBL/GenBank/DDBJ databases">
        <authorList>
            <person name="Richards S.R."/>
            <person name="Qu J."/>
            <person name="Jiang H."/>
            <person name="Jhangiani S.N."/>
            <person name="Agravi P."/>
            <person name="Goodspeed R."/>
            <person name="Gross S."/>
            <person name="Mandapat C."/>
            <person name="Jackson L."/>
            <person name="Mathew T."/>
            <person name="Pu L."/>
            <person name="Thornton R."/>
            <person name="Saada N."/>
            <person name="Wilczek-Boney K.B."/>
            <person name="Lee S."/>
            <person name="Kovar C."/>
            <person name="Wu Y."/>
            <person name="Scherer S.E."/>
            <person name="Worley K.C."/>
            <person name="Muzny D.M."/>
            <person name="Gibbs R."/>
        </authorList>
    </citation>
    <scope>NUCLEOTIDE SEQUENCE</scope>
    <source>
        <strain evidence="2">Brora</strain>
    </source>
</reference>
<dbReference type="Proteomes" id="UP000014500">
    <property type="component" value="Unassembled WGS sequence"/>
</dbReference>
<accession>T1JAH5</accession>
<name>T1JAH5_STRMM</name>
<evidence type="ECO:0000313" key="2">
    <source>
        <dbReference type="Proteomes" id="UP000014500"/>
    </source>
</evidence>
<sequence>MYLHFLTIVVKQMLWMNIRNIGCVEKPHQAMKTNFNVYFQDELMFRIGATRCRNCRNCVIFRLGCHQPMETSLRYFRFYFQVLSLRCEAARWPLTGKQPSTITTGIYFILFYFRVLSLRCEAARWPLTGKHPPTIATGFY</sequence>
<keyword evidence="2" id="KW-1185">Reference proteome</keyword>
<dbReference type="AlphaFoldDB" id="T1JAH5"/>
<evidence type="ECO:0000313" key="1">
    <source>
        <dbReference type="EnsemblMetazoa" id="SMAR010743-PA"/>
    </source>
</evidence>
<protein>
    <submittedName>
        <fullName evidence="1">Uncharacterized protein</fullName>
    </submittedName>
</protein>
<dbReference type="EnsemblMetazoa" id="SMAR010743-RA">
    <property type="protein sequence ID" value="SMAR010743-PA"/>
    <property type="gene ID" value="SMAR010743"/>
</dbReference>
<organism evidence="1 2">
    <name type="scientific">Strigamia maritima</name>
    <name type="common">European centipede</name>
    <name type="synonym">Geophilus maritimus</name>
    <dbReference type="NCBI Taxonomy" id="126957"/>
    <lineage>
        <taxon>Eukaryota</taxon>
        <taxon>Metazoa</taxon>
        <taxon>Ecdysozoa</taxon>
        <taxon>Arthropoda</taxon>
        <taxon>Myriapoda</taxon>
        <taxon>Chilopoda</taxon>
        <taxon>Pleurostigmophora</taxon>
        <taxon>Geophilomorpha</taxon>
        <taxon>Linotaeniidae</taxon>
        <taxon>Strigamia</taxon>
    </lineage>
</organism>
<dbReference type="HOGENOM" id="CLU_1837625_0_0_1"/>
<dbReference type="EMBL" id="JH431998">
    <property type="status" value="NOT_ANNOTATED_CDS"/>
    <property type="molecule type" value="Genomic_DNA"/>
</dbReference>
<proteinExistence type="predicted"/>